<keyword evidence="2" id="KW-0433">Leucine-rich repeat</keyword>
<dbReference type="Gene3D" id="1.10.10.10">
    <property type="entry name" value="Winged helix-like DNA-binding domain superfamily/Winged helix DNA-binding domain"/>
    <property type="match status" value="1"/>
</dbReference>
<evidence type="ECO:0000259" key="7">
    <source>
        <dbReference type="Pfam" id="PF23559"/>
    </source>
</evidence>
<dbReference type="Gene3D" id="3.80.10.10">
    <property type="entry name" value="Ribonuclease Inhibitor"/>
    <property type="match status" value="2"/>
</dbReference>
<gene>
    <name evidence="9" type="ORF">T459_15695</name>
</gene>
<evidence type="ECO:0000256" key="4">
    <source>
        <dbReference type="ARBA" id="ARBA00022741"/>
    </source>
</evidence>
<evidence type="ECO:0000313" key="9">
    <source>
        <dbReference type="EMBL" id="PHT77643.1"/>
    </source>
</evidence>
<dbReference type="InterPro" id="IPR058922">
    <property type="entry name" value="WHD_DRP"/>
</dbReference>
<dbReference type="SUPFAM" id="SSF52058">
    <property type="entry name" value="L domain-like"/>
    <property type="match status" value="1"/>
</dbReference>
<dbReference type="STRING" id="4072.A0A2G2Z6M2"/>
<feature type="domain" description="Disease resistance protein winged helix" evidence="7">
    <location>
        <begin position="47"/>
        <end position="114"/>
    </location>
</feature>
<dbReference type="EMBL" id="AYRZ02000006">
    <property type="protein sequence ID" value="PHT77643.1"/>
    <property type="molecule type" value="Genomic_DNA"/>
</dbReference>
<proteinExistence type="inferred from homology"/>
<dbReference type="Gramene" id="PHT77643">
    <property type="protein sequence ID" value="PHT77643"/>
    <property type="gene ID" value="T459_15695"/>
</dbReference>
<accession>A0A2G2Z6M2</accession>
<dbReference type="AlphaFoldDB" id="A0A2G2Z6M2"/>
<dbReference type="Proteomes" id="UP000222542">
    <property type="component" value="Unassembled WGS sequence"/>
</dbReference>
<dbReference type="PANTHER" id="PTHR15140:SF52">
    <property type="entry name" value="LATE BLIGHT RESISTANCE PROTEIN HOMOLOG R1A-4"/>
    <property type="match status" value="1"/>
</dbReference>
<evidence type="ECO:0000256" key="1">
    <source>
        <dbReference type="ARBA" id="ARBA00008894"/>
    </source>
</evidence>
<name>A0A2G2Z6M2_CAPAN</name>
<evidence type="ECO:0000256" key="6">
    <source>
        <dbReference type="ARBA" id="ARBA00022840"/>
    </source>
</evidence>
<sequence length="526" mass="61053">MSVWLEVRNNLNSYILNSEVDVMKVIELSYDHLPYQLKPCLIYLACFPNDTEINRDLLQIYWRAEGLVEQTGMKSLEEVMEIYLDNLISSSLVIAFNEIGHYPTCQLHDLVHDFCLIKAKEEKLFEQISSSDPSSSSDLMPRMVSFNFNKEHFAPNNFVLFSSKKKRHSGKHLYSLLISGDKMENRLSDACHLRHLRLLRVLNLDPSFMMVKDSLLNEIGMLNHLRFVRIGSEVKSLPSSFSNLWNLQTLLVDNELSTLVLLPRLWDLAKLQVLSIGACCFYDMDTNEPIVIAKDSKLENLRVLDTLVLSYSKEIEDIFIRFPNLQRLVFDLKESWDYSKKQYWFPNFDFLTELEFLRVDFKSSNTNDSGPSLATNWPWDFHFPSNLKILSLWDFPLSSDSLSTIARLPNLEELFLSRTIIQGEEWNMGEEDTFENLKFLFLEEVTLSKWEVGEKSFLVLEKLDLRGCRKLDEIPPSFGDICSLKIIKLVKSPQLDDSAKKIKQYVEDMGGNEFQVLGQNNIPLFK</sequence>
<dbReference type="PANTHER" id="PTHR15140">
    <property type="entry name" value="TUBULIN-SPECIFIC CHAPERONE E"/>
    <property type="match status" value="1"/>
</dbReference>
<evidence type="ECO:0000313" key="10">
    <source>
        <dbReference type="Proteomes" id="UP000222542"/>
    </source>
</evidence>
<keyword evidence="10" id="KW-1185">Reference proteome</keyword>
<comment type="caution">
    <text evidence="9">The sequence shown here is derived from an EMBL/GenBank/DDBJ whole genome shotgun (WGS) entry which is preliminary data.</text>
</comment>
<feature type="domain" description="Disease resistance R13L4/SHOC-2-like LRR" evidence="8">
    <location>
        <begin position="185"/>
        <end position="465"/>
    </location>
</feature>
<reference evidence="9 10" key="1">
    <citation type="journal article" date="2014" name="Nat. Genet.">
        <title>Genome sequence of the hot pepper provides insights into the evolution of pungency in Capsicum species.</title>
        <authorList>
            <person name="Kim S."/>
            <person name="Park M."/>
            <person name="Yeom S.I."/>
            <person name="Kim Y.M."/>
            <person name="Lee J.M."/>
            <person name="Lee H.A."/>
            <person name="Seo E."/>
            <person name="Choi J."/>
            <person name="Cheong K."/>
            <person name="Kim K.T."/>
            <person name="Jung K."/>
            <person name="Lee G.W."/>
            <person name="Oh S.K."/>
            <person name="Bae C."/>
            <person name="Kim S.B."/>
            <person name="Lee H.Y."/>
            <person name="Kim S.Y."/>
            <person name="Kim M.S."/>
            <person name="Kang B.C."/>
            <person name="Jo Y.D."/>
            <person name="Yang H.B."/>
            <person name="Jeong H.J."/>
            <person name="Kang W.H."/>
            <person name="Kwon J.K."/>
            <person name="Shin C."/>
            <person name="Lim J.Y."/>
            <person name="Park J.H."/>
            <person name="Huh J.H."/>
            <person name="Kim J.S."/>
            <person name="Kim B.D."/>
            <person name="Cohen O."/>
            <person name="Paran I."/>
            <person name="Suh M.C."/>
            <person name="Lee S.B."/>
            <person name="Kim Y.K."/>
            <person name="Shin Y."/>
            <person name="Noh S.J."/>
            <person name="Park J."/>
            <person name="Seo Y.S."/>
            <person name="Kwon S.Y."/>
            <person name="Kim H.A."/>
            <person name="Park J.M."/>
            <person name="Kim H.J."/>
            <person name="Choi S.B."/>
            <person name="Bosland P.W."/>
            <person name="Reeves G."/>
            <person name="Jo S.H."/>
            <person name="Lee B.W."/>
            <person name="Cho H.T."/>
            <person name="Choi H.S."/>
            <person name="Lee M.S."/>
            <person name="Yu Y."/>
            <person name="Do Choi Y."/>
            <person name="Park B.S."/>
            <person name="van Deynze A."/>
            <person name="Ashrafi H."/>
            <person name="Hill T."/>
            <person name="Kim W.T."/>
            <person name="Pai H.S."/>
            <person name="Ahn H.K."/>
            <person name="Yeam I."/>
            <person name="Giovannoni J.J."/>
            <person name="Rose J.K."/>
            <person name="Sorensen I."/>
            <person name="Lee S.J."/>
            <person name="Kim R.W."/>
            <person name="Choi I.Y."/>
            <person name="Choi B.S."/>
            <person name="Lim J.S."/>
            <person name="Lee Y.H."/>
            <person name="Choi D."/>
        </authorList>
    </citation>
    <scope>NUCLEOTIDE SEQUENCE [LARGE SCALE GENOMIC DNA]</scope>
    <source>
        <strain evidence="10">cv. CM334</strain>
    </source>
</reference>
<organism evidence="9 10">
    <name type="scientific">Capsicum annuum</name>
    <name type="common">Capsicum pepper</name>
    <dbReference type="NCBI Taxonomy" id="4072"/>
    <lineage>
        <taxon>Eukaryota</taxon>
        <taxon>Viridiplantae</taxon>
        <taxon>Streptophyta</taxon>
        <taxon>Embryophyta</taxon>
        <taxon>Tracheophyta</taxon>
        <taxon>Spermatophyta</taxon>
        <taxon>Magnoliopsida</taxon>
        <taxon>eudicotyledons</taxon>
        <taxon>Gunneridae</taxon>
        <taxon>Pentapetalae</taxon>
        <taxon>asterids</taxon>
        <taxon>lamiids</taxon>
        <taxon>Solanales</taxon>
        <taxon>Solanaceae</taxon>
        <taxon>Solanoideae</taxon>
        <taxon>Capsiceae</taxon>
        <taxon>Capsicum</taxon>
    </lineage>
</organism>
<keyword evidence="5" id="KW-0611">Plant defense</keyword>
<evidence type="ECO:0000259" key="8">
    <source>
        <dbReference type="Pfam" id="PF23598"/>
    </source>
</evidence>
<comment type="similarity">
    <text evidence="1">Belongs to the disease resistance NB-LRR family.</text>
</comment>
<dbReference type="Pfam" id="PF23559">
    <property type="entry name" value="WHD_DRP"/>
    <property type="match status" value="1"/>
</dbReference>
<dbReference type="InterPro" id="IPR032675">
    <property type="entry name" value="LRR_dom_sf"/>
</dbReference>
<dbReference type="InterPro" id="IPR055414">
    <property type="entry name" value="LRR_R13L4/SHOC2-like"/>
</dbReference>
<protein>
    <submittedName>
        <fullName evidence="9">Uncharacterized protein</fullName>
    </submittedName>
</protein>
<dbReference type="GO" id="GO:0005524">
    <property type="term" value="F:ATP binding"/>
    <property type="evidence" value="ECO:0007669"/>
    <property type="project" value="UniProtKB-KW"/>
</dbReference>
<keyword evidence="4" id="KW-0547">Nucleotide-binding</keyword>
<dbReference type="Pfam" id="PF23598">
    <property type="entry name" value="LRR_14"/>
    <property type="match status" value="1"/>
</dbReference>
<keyword evidence="6" id="KW-0067">ATP-binding</keyword>
<dbReference type="InterPro" id="IPR036388">
    <property type="entry name" value="WH-like_DNA-bd_sf"/>
</dbReference>
<reference evidence="9 10" key="2">
    <citation type="journal article" date="2017" name="Genome Biol.">
        <title>New reference genome sequences of hot pepper reveal the massive evolution of plant disease-resistance genes by retroduplication.</title>
        <authorList>
            <person name="Kim S."/>
            <person name="Park J."/>
            <person name="Yeom S.I."/>
            <person name="Kim Y.M."/>
            <person name="Seo E."/>
            <person name="Kim K.T."/>
            <person name="Kim M.S."/>
            <person name="Lee J.M."/>
            <person name="Cheong K."/>
            <person name="Shin H.S."/>
            <person name="Kim S.B."/>
            <person name="Han K."/>
            <person name="Lee J."/>
            <person name="Park M."/>
            <person name="Lee H.A."/>
            <person name="Lee H.Y."/>
            <person name="Lee Y."/>
            <person name="Oh S."/>
            <person name="Lee J.H."/>
            <person name="Choi E."/>
            <person name="Choi E."/>
            <person name="Lee S.E."/>
            <person name="Jeon J."/>
            <person name="Kim H."/>
            <person name="Choi G."/>
            <person name="Song H."/>
            <person name="Lee J."/>
            <person name="Lee S.C."/>
            <person name="Kwon J.K."/>
            <person name="Lee H.Y."/>
            <person name="Koo N."/>
            <person name="Hong Y."/>
            <person name="Kim R.W."/>
            <person name="Kang W.H."/>
            <person name="Huh J.H."/>
            <person name="Kang B.C."/>
            <person name="Yang T.J."/>
            <person name="Lee Y.H."/>
            <person name="Bennetzen J.L."/>
            <person name="Choi D."/>
        </authorList>
    </citation>
    <scope>NUCLEOTIDE SEQUENCE [LARGE SCALE GENOMIC DNA]</scope>
    <source>
        <strain evidence="10">cv. CM334</strain>
    </source>
</reference>
<keyword evidence="3" id="KW-0677">Repeat</keyword>
<evidence type="ECO:0000256" key="5">
    <source>
        <dbReference type="ARBA" id="ARBA00022821"/>
    </source>
</evidence>
<dbReference type="FunFam" id="1.10.10.10:FF:000322">
    <property type="entry name" value="Probable disease resistance protein At1g63360"/>
    <property type="match status" value="1"/>
</dbReference>
<evidence type="ECO:0000256" key="2">
    <source>
        <dbReference type="ARBA" id="ARBA00022614"/>
    </source>
</evidence>
<evidence type="ECO:0000256" key="3">
    <source>
        <dbReference type="ARBA" id="ARBA00022737"/>
    </source>
</evidence>
<dbReference type="GO" id="GO:0006952">
    <property type="term" value="P:defense response"/>
    <property type="evidence" value="ECO:0007669"/>
    <property type="project" value="UniProtKB-KW"/>
</dbReference>